<feature type="region of interest" description="Disordered" evidence="1">
    <location>
        <begin position="1"/>
        <end position="27"/>
    </location>
</feature>
<dbReference type="OrthoDB" id="124484at2759"/>
<dbReference type="EMBL" id="LAVV01007295">
    <property type="protein sequence ID" value="KNZ56398.1"/>
    <property type="molecule type" value="Genomic_DNA"/>
</dbReference>
<evidence type="ECO:0000313" key="3">
    <source>
        <dbReference type="Proteomes" id="UP000037035"/>
    </source>
</evidence>
<dbReference type="STRING" id="27349.A0A0L6V6L9"/>
<protein>
    <submittedName>
        <fullName evidence="2">Uncharacterized protein</fullName>
    </submittedName>
</protein>
<reference evidence="2 3" key="1">
    <citation type="submission" date="2015-08" db="EMBL/GenBank/DDBJ databases">
        <title>Next Generation Sequencing and Analysis of the Genome of Puccinia sorghi L Schw, the Causal Agent of Maize Common Rust.</title>
        <authorList>
            <person name="Rochi L."/>
            <person name="Burguener G."/>
            <person name="Darino M."/>
            <person name="Turjanski A."/>
            <person name="Kreff E."/>
            <person name="Dieguez M.J."/>
            <person name="Sacco F."/>
        </authorList>
    </citation>
    <scope>NUCLEOTIDE SEQUENCE [LARGE SCALE GENOMIC DNA]</scope>
    <source>
        <strain evidence="2 3">RO10H11247</strain>
    </source>
</reference>
<organism evidence="2 3">
    <name type="scientific">Puccinia sorghi</name>
    <dbReference type="NCBI Taxonomy" id="27349"/>
    <lineage>
        <taxon>Eukaryota</taxon>
        <taxon>Fungi</taxon>
        <taxon>Dikarya</taxon>
        <taxon>Basidiomycota</taxon>
        <taxon>Pucciniomycotina</taxon>
        <taxon>Pucciniomycetes</taxon>
        <taxon>Pucciniales</taxon>
        <taxon>Pucciniaceae</taxon>
        <taxon>Puccinia</taxon>
    </lineage>
</organism>
<sequence length="158" mass="18114">MVNTSCNVPGESMELETKCQQSPPDDTADHLKKDNYLVIIKWLKIEQNYNSCFGTGKAPAVGCPDKGKINGYQSPKSIHLKYQTYPLSYEGLIQHLIIQVQESPHKIYFHKFWIDQQRSKCGNQLIHKLTTIPQQHPLAVKWKATMILYVVPLVLNIH</sequence>
<comment type="caution">
    <text evidence="2">The sequence shown here is derived from an EMBL/GenBank/DDBJ whole genome shotgun (WGS) entry which is preliminary data.</text>
</comment>
<dbReference type="Proteomes" id="UP000037035">
    <property type="component" value="Unassembled WGS sequence"/>
</dbReference>
<keyword evidence="3" id="KW-1185">Reference proteome</keyword>
<evidence type="ECO:0000313" key="2">
    <source>
        <dbReference type="EMBL" id="KNZ56398.1"/>
    </source>
</evidence>
<accession>A0A0L6V6L9</accession>
<gene>
    <name evidence="2" type="ORF">VP01_2412g3</name>
</gene>
<proteinExistence type="predicted"/>
<name>A0A0L6V6L9_9BASI</name>
<evidence type="ECO:0000256" key="1">
    <source>
        <dbReference type="SAM" id="MobiDB-lite"/>
    </source>
</evidence>
<dbReference type="VEuPathDB" id="FungiDB:VP01_2412g3"/>
<dbReference type="AlphaFoldDB" id="A0A0L6V6L9"/>